<name>A0A923I7M7_9FIRM</name>
<evidence type="ECO:0000313" key="3">
    <source>
        <dbReference type="Proteomes" id="UP000659630"/>
    </source>
</evidence>
<dbReference type="CDD" id="cd05403">
    <property type="entry name" value="NT_KNTase_like"/>
    <property type="match status" value="1"/>
</dbReference>
<proteinExistence type="predicted"/>
<evidence type="ECO:0000259" key="1">
    <source>
        <dbReference type="Pfam" id="PF01909"/>
    </source>
</evidence>
<dbReference type="InterPro" id="IPR002934">
    <property type="entry name" value="Polymerase_NTP_transf_dom"/>
</dbReference>
<dbReference type="EMBL" id="JACONZ010000003">
    <property type="protein sequence ID" value="MBC5581785.1"/>
    <property type="molecule type" value="Genomic_DNA"/>
</dbReference>
<dbReference type="RefSeq" id="WP_186888147.1">
    <property type="nucleotide sequence ID" value="NZ_JACONZ010000003.1"/>
</dbReference>
<dbReference type="InterPro" id="IPR043519">
    <property type="entry name" value="NT_sf"/>
</dbReference>
<sequence>MVPIRQWMEAFAASVLEEFGERIVFIGLQGSYGRGEATEDSDLDVVVIFDKLGPPELARYAALLEKMEHREKICGFVSGKAELQGWDRADLFQFCRDTTPVHGSLDFLCPQPGPQDARRAVLTGACDLYHGCCHNLLHEKDPAVLAGLYKGAAFVLQAKYFCESGAYIRRKEELIPLLQGPDQRLMETARELRRRPETAAQQFGSLSQELLRWSSEAIAAYGGGGR</sequence>
<gene>
    <name evidence="2" type="ORF">H8S23_09725</name>
</gene>
<dbReference type="AlphaFoldDB" id="A0A923I7M7"/>
<evidence type="ECO:0000313" key="2">
    <source>
        <dbReference type="EMBL" id="MBC5581785.1"/>
    </source>
</evidence>
<dbReference type="Proteomes" id="UP000659630">
    <property type="component" value="Unassembled WGS sequence"/>
</dbReference>
<protein>
    <submittedName>
        <fullName evidence="2">Nucleotidyltransferase domain-containing protein</fullName>
    </submittedName>
</protein>
<feature type="domain" description="Polymerase nucleotidyl transferase" evidence="1">
    <location>
        <begin position="15"/>
        <end position="67"/>
    </location>
</feature>
<dbReference type="SUPFAM" id="SSF81301">
    <property type="entry name" value="Nucleotidyltransferase"/>
    <property type="match status" value="1"/>
</dbReference>
<keyword evidence="3" id="KW-1185">Reference proteome</keyword>
<dbReference type="Pfam" id="PF01909">
    <property type="entry name" value="NTP_transf_2"/>
    <property type="match status" value="1"/>
</dbReference>
<organism evidence="2 3">
    <name type="scientific">Anaerofilum hominis</name>
    <dbReference type="NCBI Taxonomy" id="2763016"/>
    <lineage>
        <taxon>Bacteria</taxon>
        <taxon>Bacillati</taxon>
        <taxon>Bacillota</taxon>
        <taxon>Clostridia</taxon>
        <taxon>Eubacteriales</taxon>
        <taxon>Oscillospiraceae</taxon>
        <taxon>Anaerofilum</taxon>
    </lineage>
</organism>
<comment type="caution">
    <text evidence="2">The sequence shown here is derived from an EMBL/GenBank/DDBJ whole genome shotgun (WGS) entry which is preliminary data.</text>
</comment>
<reference evidence="2" key="1">
    <citation type="submission" date="2020-08" db="EMBL/GenBank/DDBJ databases">
        <title>Genome public.</title>
        <authorList>
            <person name="Liu C."/>
            <person name="Sun Q."/>
        </authorList>
    </citation>
    <scope>NUCLEOTIDE SEQUENCE</scope>
    <source>
        <strain evidence="2">BX8</strain>
    </source>
</reference>
<dbReference type="Gene3D" id="3.30.460.10">
    <property type="entry name" value="Beta Polymerase, domain 2"/>
    <property type="match status" value="1"/>
</dbReference>
<dbReference type="GO" id="GO:0016779">
    <property type="term" value="F:nucleotidyltransferase activity"/>
    <property type="evidence" value="ECO:0007669"/>
    <property type="project" value="InterPro"/>
</dbReference>
<accession>A0A923I7M7</accession>